<dbReference type="GO" id="GO:0016987">
    <property type="term" value="F:sigma factor activity"/>
    <property type="evidence" value="ECO:0007669"/>
    <property type="project" value="UniProtKB-KW"/>
</dbReference>
<dbReference type="InterPro" id="IPR007627">
    <property type="entry name" value="RNA_pol_sigma70_r2"/>
</dbReference>
<name>A0A0A0BZ42_9CELL</name>
<protein>
    <recommendedName>
        <fullName evidence="11">RNA polymerase subunit sigma-24</fullName>
    </recommendedName>
</protein>
<keyword evidence="3" id="KW-0731">Sigma factor</keyword>
<reference evidence="9 10" key="1">
    <citation type="submission" date="2013-08" db="EMBL/GenBank/DDBJ databases">
        <title>Genome sequencing of Cellulomonas bogoriensis 69B4.</title>
        <authorList>
            <person name="Chen F."/>
            <person name="Li Y."/>
            <person name="Wang G."/>
        </authorList>
    </citation>
    <scope>NUCLEOTIDE SEQUENCE [LARGE SCALE GENOMIC DNA]</scope>
    <source>
        <strain evidence="9 10">69B4</strain>
    </source>
</reference>
<evidence type="ECO:0000256" key="2">
    <source>
        <dbReference type="ARBA" id="ARBA00023015"/>
    </source>
</evidence>
<keyword evidence="10" id="KW-1185">Reference proteome</keyword>
<dbReference type="AlphaFoldDB" id="A0A0A0BZ42"/>
<sequence length="401" mass="38423">MTSITGSWDLASDAELVTAVRSGDSVAYGVLYERHVAAARAVARQYSGCAADADDAVADAFSRVLVAIQQGGGPDAAFRAYLFTVLRRVALRRAESLRRTTPTDDESTFEAAAGAGDSSEAPAMAGFERGLVSGAYRSLPERWQAVLWYTEVEELTPAQIAPVLGLTANGVAALAYRAREGLRQAYLQQHLAAPADEACTVVNPKLGAYVRGGLAKRETALVEGHLDDCGQCRGLVLELGDVNHGMRAVVAPMIVGAAAVAALQGVGFGGAAGAAAVTGATGAAAGNGSAGSASAGSGSAGSGSAGSGSAGSGAGSAGAGSVGAGSAGGGSVGAGSVGAGAPAAGAGTGGVGAVATGGLAALVGGLPLTAVGVAAAGVVVAASVGVAGALGVFSDEPEPVA</sequence>
<dbReference type="Gene3D" id="1.10.10.1320">
    <property type="entry name" value="Anti-sigma factor, zinc-finger domain"/>
    <property type="match status" value="1"/>
</dbReference>
<evidence type="ECO:0000256" key="4">
    <source>
        <dbReference type="ARBA" id="ARBA00023125"/>
    </source>
</evidence>
<dbReference type="InterPro" id="IPR027383">
    <property type="entry name" value="Znf_put"/>
</dbReference>
<dbReference type="InterPro" id="IPR014284">
    <property type="entry name" value="RNA_pol_sigma-70_dom"/>
</dbReference>
<dbReference type="SUPFAM" id="SSF88659">
    <property type="entry name" value="Sigma3 and sigma4 domains of RNA polymerase sigma factors"/>
    <property type="match status" value="1"/>
</dbReference>
<proteinExistence type="inferred from homology"/>
<feature type="domain" description="RNA polymerase sigma-70 region 2" evidence="7">
    <location>
        <begin position="31"/>
        <end position="99"/>
    </location>
</feature>
<comment type="similarity">
    <text evidence="1">Belongs to the sigma-70 factor family. ECF subfamily.</text>
</comment>
<dbReference type="InterPro" id="IPR013325">
    <property type="entry name" value="RNA_pol_sigma_r2"/>
</dbReference>
<dbReference type="PANTHER" id="PTHR43133">
    <property type="entry name" value="RNA POLYMERASE ECF-TYPE SIGMA FACTO"/>
    <property type="match status" value="1"/>
</dbReference>
<evidence type="ECO:0000313" key="10">
    <source>
        <dbReference type="Proteomes" id="UP000054314"/>
    </source>
</evidence>
<dbReference type="GO" id="GO:0003677">
    <property type="term" value="F:DNA binding"/>
    <property type="evidence" value="ECO:0007669"/>
    <property type="project" value="UniProtKB-KW"/>
</dbReference>
<dbReference type="GO" id="GO:0006352">
    <property type="term" value="P:DNA-templated transcription initiation"/>
    <property type="evidence" value="ECO:0007669"/>
    <property type="project" value="InterPro"/>
</dbReference>
<dbReference type="EMBL" id="AXCZ01000060">
    <property type="protein sequence ID" value="KGM13176.1"/>
    <property type="molecule type" value="Genomic_DNA"/>
</dbReference>
<evidence type="ECO:0000256" key="1">
    <source>
        <dbReference type="ARBA" id="ARBA00010641"/>
    </source>
</evidence>
<dbReference type="Pfam" id="PF13490">
    <property type="entry name" value="zf-HC2"/>
    <property type="match status" value="1"/>
</dbReference>
<dbReference type="Gene3D" id="1.10.1740.10">
    <property type="match status" value="1"/>
</dbReference>
<dbReference type="Gene3D" id="1.10.10.10">
    <property type="entry name" value="Winged helix-like DNA-binding domain superfamily/Winged helix DNA-binding domain"/>
    <property type="match status" value="1"/>
</dbReference>
<keyword evidence="5" id="KW-0804">Transcription</keyword>
<organism evidence="9 10">
    <name type="scientific">Cellulomonas bogoriensis 69B4 = DSM 16987</name>
    <dbReference type="NCBI Taxonomy" id="1386082"/>
    <lineage>
        <taxon>Bacteria</taxon>
        <taxon>Bacillati</taxon>
        <taxon>Actinomycetota</taxon>
        <taxon>Actinomycetes</taxon>
        <taxon>Micrococcales</taxon>
        <taxon>Cellulomonadaceae</taxon>
        <taxon>Cellulomonas</taxon>
    </lineage>
</organism>
<dbReference type="InterPro" id="IPR013324">
    <property type="entry name" value="RNA_pol_sigma_r3/r4-like"/>
</dbReference>
<dbReference type="SUPFAM" id="SSF88946">
    <property type="entry name" value="Sigma2 domain of RNA polymerase sigma factors"/>
    <property type="match status" value="1"/>
</dbReference>
<keyword evidence="4" id="KW-0238">DNA-binding</keyword>
<gene>
    <name evidence="9" type="ORF">N869_11875</name>
</gene>
<dbReference type="InterPro" id="IPR036388">
    <property type="entry name" value="WH-like_DNA-bd_sf"/>
</dbReference>
<dbReference type="Proteomes" id="UP000054314">
    <property type="component" value="Unassembled WGS sequence"/>
</dbReference>
<dbReference type="InterPro" id="IPR041916">
    <property type="entry name" value="Anti_sigma_zinc_sf"/>
</dbReference>
<accession>A0A0A0BZ42</accession>
<evidence type="ECO:0000256" key="3">
    <source>
        <dbReference type="ARBA" id="ARBA00023082"/>
    </source>
</evidence>
<comment type="caution">
    <text evidence="9">The sequence shown here is derived from an EMBL/GenBank/DDBJ whole genome shotgun (WGS) entry which is preliminary data.</text>
</comment>
<keyword evidence="2" id="KW-0805">Transcription regulation</keyword>
<evidence type="ECO:0000313" key="9">
    <source>
        <dbReference type="EMBL" id="KGM13176.1"/>
    </source>
</evidence>
<dbReference type="RefSeq" id="WP_198025996.1">
    <property type="nucleotide sequence ID" value="NZ_AXCZ01000060.1"/>
</dbReference>
<feature type="region of interest" description="Disordered" evidence="6">
    <location>
        <begin position="97"/>
        <end position="117"/>
    </location>
</feature>
<dbReference type="Pfam" id="PF04542">
    <property type="entry name" value="Sigma70_r2"/>
    <property type="match status" value="1"/>
</dbReference>
<evidence type="ECO:0000256" key="5">
    <source>
        <dbReference type="ARBA" id="ARBA00023163"/>
    </source>
</evidence>
<evidence type="ECO:0008006" key="11">
    <source>
        <dbReference type="Google" id="ProtNLM"/>
    </source>
</evidence>
<evidence type="ECO:0000259" key="7">
    <source>
        <dbReference type="Pfam" id="PF04542"/>
    </source>
</evidence>
<dbReference type="NCBIfam" id="TIGR02937">
    <property type="entry name" value="sigma70-ECF"/>
    <property type="match status" value="1"/>
</dbReference>
<dbReference type="PANTHER" id="PTHR43133:SF8">
    <property type="entry name" value="RNA POLYMERASE SIGMA FACTOR HI_1459-RELATED"/>
    <property type="match status" value="1"/>
</dbReference>
<feature type="non-terminal residue" evidence="9">
    <location>
        <position position="401"/>
    </location>
</feature>
<evidence type="ECO:0000256" key="6">
    <source>
        <dbReference type="SAM" id="MobiDB-lite"/>
    </source>
</evidence>
<dbReference type="InterPro" id="IPR039425">
    <property type="entry name" value="RNA_pol_sigma-70-like"/>
</dbReference>
<feature type="domain" description="Putative zinc-finger" evidence="8">
    <location>
        <begin position="199"/>
        <end position="233"/>
    </location>
</feature>
<evidence type="ECO:0000259" key="8">
    <source>
        <dbReference type="Pfam" id="PF13490"/>
    </source>
</evidence>